<reference evidence="1" key="2">
    <citation type="journal article" date="2014" name="ISME J.">
        <title>Microbial stratification in low pH oxic and suboxic macroscopic growths along an acid mine drainage.</title>
        <authorList>
            <person name="Mendez-Garcia C."/>
            <person name="Mesa V."/>
            <person name="Sprenger R.R."/>
            <person name="Richter M."/>
            <person name="Diez M.S."/>
            <person name="Solano J."/>
            <person name="Bargiela R."/>
            <person name="Golyshina O.V."/>
            <person name="Manteca A."/>
            <person name="Ramos J.L."/>
            <person name="Gallego J.R."/>
            <person name="Llorente I."/>
            <person name="Martins Dos Santos V.A."/>
            <person name="Jensen O.N."/>
            <person name="Pelaez A.I."/>
            <person name="Sanchez J."/>
            <person name="Ferrer M."/>
        </authorList>
    </citation>
    <scope>NUCLEOTIDE SEQUENCE</scope>
</reference>
<dbReference type="EMBL" id="AUZX01010871">
    <property type="protein sequence ID" value="EQD45483.1"/>
    <property type="molecule type" value="Genomic_DNA"/>
</dbReference>
<evidence type="ECO:0000313" key="1">
    <source>
        <dbReference type="EMBL" id="EQD45483.1"/>
    </source>
</evidence>
<dbReference type="AlphaFoldDB" id="T0ZLB8"/>
<comment type="caution">
    <text evidence="1">The sequence shown here is derived from an EMBL/GenBank/DDBJ whole genome shotgun (WGS) entry which is preliminary data.</text>
</comment>
<proteinExistence type="predicted"/>
<reference evidence="1" key="1">
    <citation type="submission" date="2013-08" db="EMBL/GenBank/DDBJ databases">
        <authorList>
            <person name="Mendez C."/>
            <person name="Richter M."/>
            <person name="Ferrer M."/>
            <person name="Sanchez J."/>
        </authorList>
    </citation>
    <scope>NUCLEOTIDE SEQUENCE</scope>
</reference>
<feature type="non-terminal residue" evidence="1">
    <location>
        <position position="1"/>
    </location>
</feature>
<name>T0ZLB8_9ZZZZ</name>
<gene>
    <name evidence="1" type="ORF">B1A_14805</name>
</gene>
<protein>
    <submittedName>
        <fullName evidence="1">Uncharacterized protein</fullName>
    </submittedName>
</protein>
<accession>T0ZLB8</accession>
<organism evidence="1">
    <name type="scientific">mine drainage metagenome</name>
    <dbReference type="NCBI Taxonomy" id="410659"/>
    <lineage>
        <taxon>unclassified sequences</taxon>
        <taxon>metagenomes</taxon>
        <taxon>ecological metagenomes</taxon>
    </lineage>
</organism>
<sequence>RYEVEIQLGQTDESHIIRTIEYWDIERKRYPQYEHCAVIVAEDITSRFLNVIQLFNGAIPLIALKLTAYRVGDEYALTFVKVMDERTFGLVDEDEPVTEPADRNFWETMRGTKKTMALTDSLFKIVNAVEPKAILKYNRHYIGLEVNGSAYNFVSFRPQKARVILRVRLAQSKEIDDAIEEAGFDASPYDTRWRQYRLRISEGVDQMQRDTLLKLIQSAHDGFGK</sequence>